<reference evidence="2 3" key="1">
    <citation type="journal article" date="2014" name="Agronomy (Basel)">
        <title>A Draft Genome Sequence for Ensete ventricosum, the Drought-Tolerant Tree Against Hunger.</title>
        <authorList>
            <person name="Harrison J."/>
            <person name="Moore K.A."/>
            <person name="Paszkiewicz K."/>
            <person name="Jones T."/>
            <person name="Grant M."/>
            <person name="Ambacheew D."/>
            <person name="Muzemil S."/>
            <person name="Studholme D.J."/>
        </authorList>
    </citation>
    <scope>NUCLEOTIDE SEQUENCE [LARGE SCALE GENOMIC DNA]</scope>
</reference>
<evidence type="ECO:0000256" key="1">
    <source>
        <dbReference type="SAM" id="Phobius"/>
    </source>
</evidence>
<name>A0A427AQE7_ENSVE</name>
<sequence length="57" mass="6588">MKKSLNDMISLWLLQEFISLISIQGKLCASTPCSIFYVTLFMWLGYFTKFHLSHSAP</sequence>
<dbReference type="EMBL" id="AMZH03001678">
    <property type="protein sequence ID" value="RRT78438.1"/>
    <property type="molecule type" value="Genomic_DNA"/>
</dbReference>
<keyword evidence="1" id="KW-1133">Transmembrane helix</keyword>
<evidence type="ECO:0000313" key="3">
    <source>
        <dbReference type="Proteomes" id="UP000287651"/>
    </source>
</evidence>
<keyword evidence="1" id="KW-0472">Membrane</keyword>
<protein>
    <submittedName>
        <fullName evidence="2">Uncharacterized protein</fullName>
    </submittedName>
</protein>
<dbReference type="Proteomes" id="UP000287651">
    <property type="component" value="Unassembled WGS sequence"/>
</dbReference>
<accession>A0A427AQE7</accession>
<keyword evidence="1" id="KW-0812">Transmembrane</keyword>
<gene>
    <name evidence="2" type="ORF">B296_00001201</name>
</gene>
<proteinExistence type="predicted"/>
<comment type="caution">
    <text evidence="2">The sequence shown here is derived from an EMBL/GenBank/DDBJ whole genome shotgun (WGS) entry which is preliminary data.</text>
</comment>
<evidence type="ECO:0000313" key="2">
    <source>
        <dbReference type="EMBL" id="RRT78438.1"/>
    </source>
</evidence>
<feature type="transmembrane region" description="Helical" evidence="1">
    <location>
        <begin position="35"/>
        <end position="52"/>
    </location>
</feature>
<organism evidence="2 3">
    <name type="scientific">Ensete ventricosum</name>
    <name type="common">Abyssinian banana</name>
    <name type="synonym">Musa ensete</name>
    <dbReference type="NCBI Taxonomy" id="4639"/>
    <lineage>
        <taxon>Eukaryota</taxon>
        <taxon>Viridiplantae</taxon>
        <taxon>Streptophyta</taxon>
        <taxon>Embryophyta</taxon>
        <taxon>Tracheophyta</taxon>
        <taxon>Spermatophyta</taxon>
        <taxon>Magnoliopsida</taxon>
        <taxon>Liliopsida</taxon>
        <taxon>Zingiberales</taxon>
        <taxon>Musaceae</taxon>
        <taxon>Ensete</taxon>
    </lineage>
</organism>
<dbReference type="AlphaFoldDB" id="A0A427AQE7"/>